<gene>
    <name evidence="1" type="ORF">IM811_004962</name>
</gene>
<accession>A0A8H7KAP5</accession>
<proteinExistence type="predicted"/>
<comment type="caution">
    <text evidence="1">The sequence shown here is derived from an EMBL/GenBank/DDBJ whole genome shotgun (WGS) entry which is preliminary data.</text>
</comment>
<evidence type="ECO:0000313" key="1">
    <source>
        <dbReference type="EMBL" id="KAF9745340.1"/>
    </source>
</evidence>
<reference evidence="1" key="1">
    <citation type="submission" date="2020-10" db="EMBL/GenBank/DDBJ databases">
        <title>High-Quality Genome Resource of Clonostachys rosea strain S41 by Oxford Nanopore Long-Read Sequencing.</title>
        <authorList>
            <person name="Wang H."/>
        </authorList>
    </citation>
    <scope>NUCLEOTIDE SEQUENCE</scope>
    <source>
        <strain evidence="1">S41</strain>
    </source>
</reference>
<evidence type="ECO:0000313" key="2">
    <source>
        <dbReference type="Proteomes" id="UP000616885"/>
    </source>
</evidence>
<sequence length="93" mass="9775">MLNLKRSAANDDNLCPTKCHETLDSLLSLRYDPTPTTQTSVSTTIITAPGSTAAVTIEVVHGPAEIPTTTTADTAKPDESLTLPAVHQLKAFG</sequence>
<name>A0A8H7KAP5_BIOOC</name>
<organism evidence="1 2">
    <name type="scientific">Bionectria ochroleuca</name>
    <name type="common">Gliocladium roseum</name>
    <dbReference type="NCBI Taxonomy" id="29856"/>
    <lineage>
        <taxon>Eukaryota</taxon>
        <taxon>Fungi</taxon>
        <taxon>Dikarya</taxon>
        <taxon>Ascomycota</taxon>
        <taxon>Pezizomycotina</taxon>
        <taxon>Sordariomycetes</taxon>
        <taxon>Hypocreomycetidae</taxon>
        <taxon>Hypocreales</taxon>
        <taxon>Bionectriaceae</taxon>
        <taxon>Clonostachys</taxon>
    </lineage>
</organism>
<dbReference type="AlphaFoldDB" id="A0A8H7KAP5"/>
<dbReference type="EMBL" id="JADCTT010000013">
    <property type="protein sequence ID" value="KAF9745340.1"/>
    <property type="molecule type" value="Genomic_DNA"/>
</dbReference>
<protein>
    <submittedName>
        <fullName evidence="1">Uncharacterized protein</fullName>
    </submittedName>
</protein>
<dbReference type="Proteomes" id="UP000616885">
    <property type="component" value="Unassembled WGS sequence"/>
</dbReference>